<dbReference type="SUPFAM" id="SSF53254">
    <property type="entry name" value="Phosphoglycerate mutase-like"/>
    <property type="match status" value="1"/>
</dbReference>
<dbReference type="SMART" id="SM00855">
    <property type="entry name" value="PGAM"/>
    <property type="match status" value="1"/>
</dbReference>
<dbReference type="Proteomes" id="UP000308652">
    <property type="component" value="Unassembled WGS sequence"/>
</dbReference>
<feature type="binding site" evidence="2">
    <location>
        <begin position="9"/>
        <end position="16"/>
    </location>
    <ligand>
        <name>substrate</name>
    </ligand>
</feature>
<dbReference type="GO" id="GO:0005829">
    <property type="term" value="C:cytosol"/>
    <property type="evidence" value="ECO:0007669"/>
    <property type="project" value="TreeGrafter"/>
</dbReference>
<organism evidence="3 4">
    <name type="scientific">Crucibulum laeve</name>
    <dbReference type="NCBI Taxonomy" id="68775"/>
    <lineage>
        <taxon>Eukaryota</taxon>
        <taxon>Fungi</taxon>
        <taxon>Dikarya</taxon>
        <taxon>Basidiomycota</taxon>
        <taxon>Agaricomycotina</taxon>
        <taxon>Agaricomycetes</taxon>
        <taxon>Agaricomycetidae</taxon>
        <taxon>Agaricales</taxon>
        <taxon>Agaricineae</taxon>
        <taxon>Nidulariaceae</taxon>
        <taxon>Crucibulum</taxon>
    </lineage>
</organism>
<dbReference type="PANTHER" id="PTHR46517">
    <property type="entry name" value="FRUCTOSE-2,6-BISPHOSPHATASE TIGAR"/>
    <property type="match status" value="1"/>
</dbReference>
<name>A0A5C3M5Y0_9AGAR</name>
<protein>
    <submittedName>
        <fullName evidence="3">Histidine phosphatase superfamily</fullName>
    </submittedName>
</protein>
<dbReference type="InterPro" id="IPR001345">
    <property type="entry name" value="PG/BPGM_mutase_AS"/>
</dbReference>
<dbReference type="OrthoDB" id="354304at2759"/>
<accession>A0A5C3M5Y0</accession>
<dbReference type="Pfam" id="PF00300">
    <property type="entry name" value="His_Phos_1"/>
    <property type="match status" value="1"/>
</dbReference>
<evidence type="ECO:0000313" key="3">
    <source>
        <dbReference type="EMBL" id="TFK40819.1"/>
    </source>
</evidence>
<evidence type="ECO:0000313" key="4">
    <source>
        <dbReference type="Proteomes" id="UP000308652"/>
    </source>
</evidence>
<dbReference type="STRING" id="68775.A0A5C3M5Y0"/>
<dbReference type="GO" id="GO:0004331">
    <property type="term" value="F:fructose-2,6-bisphosphate 2-phosphatase activity"/>
    <property type="evidence" value="ECO:0007669"/>
    <property type="project" value="TreeGrafter"/>
</dbReference>
<keyword evidence="4" id="KW-1185">Reference proteome</keyword>
<proteinExistence type="predicted"/>
<dbReference type="GO" id="GO:0045820">
    <property type="term" value="P:negative regulation of glycolytic process"/>
    <property type="evidence" value="ECO:0007669"/>
    <property type="project" value="TreeGrafter"/>
</dbReference>
<dbReference type="EMBL" id="ML213596">
    <property type="protein sequence ID" value="TFK40819.1"/>
    <property type="molecule type" value="Genomic_DNA"/>
</dbReference>
<reference evidence="3 4" key="1">
    <citation type="journal article" date="2019" name="Nat. Ecol. Evol.">
        <title>Megaphylogeny resolves global patterns of mushroom evolution.</title>
        <authorList>
            <person name="Varga T."/>
            <person name="Krizsan K."/>
            <person name="Foldi C."/>
            <person name="Dima B."/>
            <person name="Sanchez-Garcia M."/>
            <person name="Sanchez-Ramirez S."/>
            <person name="Szollosi G.J."/>
            <person name="Szarkandi J.G."/>
            <person name="Papp V."/>
            <person name="Albert L."/>
            <person name="Andreopoulos W."/>
            <person name="Angelini C."/>
            <person name="Antonin V."/>
            <person name="Barry K.W."/>
            <person name="Bougher N.L."/>
            <person name="Buchanan P."/>
            <person name="Buyck B."/>
            <person name="Bense V."/>
            <person name="Catcheside P."/>
            <person name="Chovatia M."/>
            <person name="Cooper J."/>
            <person name="Damon W."/>
            <person name="Desjardin D."/>
            <person name="Finy P."/>
            <person name="Geml J."/>
            <person name="Haridas S."/>
            <person name="Hughes K."/>
            <person name="Justo A."/>
            <person name="Karasinski D."/>
            <person name="Kautmanova I."/>
            <person name="Kiss B."/>
            <person name="Kocsube S."/>
            <person name="Kotiranta H."/>
            <person name="LaButti K.M."/>
            <person name="Lechner B.E."/>
            <person name="Liimatainen K."/>
            <person name="Lipzen A."/>
            <person name="Lukacs Z."/>
            <person name="Mihaltcheva S."/>
            <person name="Morgado L.N."/>
            <person name="Niskanen T."/>
            <person name="Noordeloos M.E."/>
            <person name="Ohm R.A."/>
            <person name="Ortiz-Santana B."/>
            <person name="Ovrebo C."/>
            <person name="Racz N."/>
            <person name="Riley R."/>
            <person name="Savchenko A."/>
            <person name="Shiryaev A."/>
            <person name="Soop K."/>
            <person name="Spirin V."/>
            <person name="Szebenyi C."/>
            <person name="Tomsovsky M."/>
            <person name="Tulloss R.E."/>
            <person name="Uehling J."/>
            <person name="Grigoriev I.V."/>
            <person name="Vagvolgyi C."/>
            <person name="Papp T."/>
            <person name="Martin F.M."/>
            <person name="Miettinen O."/>
            <person name="Hibbett D.S."/>
            <person name="Nagy L.G."/>
        </authorList>
    </citation>
    <scope>NUCLEOTIDE SEQUENCE [LARGE SCALE GENOMIC DNA]</scope>
    <source>
        <strain evidence="3 4">CBS 166.37</strain>
    </source>
</reference>
<dbReference type="GO" id="GO:0043456">
    <property type="term" value="P:regulation of pentose-phosphate shunt"/>
    <property type="evidence" value="ECO:0007669"/>
    <property type="project" value="TreeGrafter"/>
</dbReference>
<dbReference type="InterPro" id="IPR029033">
    <property type="entry name" value="His_PPase_superfam"/>
</dbReference>
<dbReference type="CDD" id="cd07067">
    <property type="entry name" value="HP_PGM_like"/>
    <property type="match status" value="1"/>
</dbReference>
<dbReference type="PANTHER" id="PTHR46517:SF1">
    <property type="entry name" value="FRUCTOSE-2,6-BISPHOSPHATASE TIGAR"/>
    <property type="match status" value="1"/>
</dbReference>
<dbReference type="AlphaFoldDB" id="A0A5C3M5Y0"/>
<keyword evidence="1" id="KW-0378">Hydrolase</keyword>
<sequence>MAVKFTLIRHGESIDNLKNLWAGWKDATLSNHGMFQAECLASSLASTPFTEIYASDLKRALLTAQALQSSQLSRLASILDPTTSTPTSVLAPPPPKLHITELLREQHFGAGEGKPFVSKDPELSLHAHYAKGKFPALYGRSERFPGGESLCEVRARAERAVDEVLWGYISQLQEEFKAGEEKEVHVAVVSHGIFIPELIMALLKCGGEEVADIKNYRGMKNTAWSRVVVNVVKDEHGAAVVTQDGKPKLKVAVTSINRHEHLDKLVRQKGGIGRVAYDPGQKDIRAFFAGEGKAKRKEKGKPY</sequence>
<dbReference type="Gene3D" id="3.40.50.1240">
    <property type="entry name" value="Phosphoglycerate mutase-like"/>
    <property type="match status" value="1"/>
</dbReference>
<dbReference type="InterPro" id="IPR013078">
    <property type="entry name" value="His_Pase_superF_clade-1"/>
</dbReference>
<gene>
    <name evidence="3" type="ORF">BDQ12DRAFT_680094</name>
</gene>
<evidence type="ECO:0000256" key="1">
    <source>
        <dbReference type="ARBA" id="ARBA00022801"/>
    </source>
</evidence>
<dbReference type="InterPro" id="IPR051695">
    <property type="entry name" value="Phosphoglycerate_Mutase"/>
</dbReference>
<feature type="binding site" evidence="2">
    <location>
        <position position="59"/>
    </location>
    <ligand>
        <name>substrate</name>
    </ligand>
</feature>
<evidence type="ECO:0000256" key="2">
    <source>
        <dbReference type="PIRSR" id="PIRSR613078-2"/>
    </source>
</evidence>
<dbReference type="PROSITE" id="PS00175">
    <property type="entry name" value="PG_MUTASE"/>
    <property type="match status" value="1"/>
</dbReference>